<sequence length="320" mass="36063">MRKKVQAQGKHDQPLEIRVRKSAPVQMRAMSSTFPSEVQHEEASAKLLLPVDLSELRPQLQNQIFPFIPLEDPMRQAAVLQMPRLSLRGLSELHLQAQALLEAALLHQAQLASKHKKRECLGHRISANGFNGNISINQAGTVVLVALIILWIFIWFLFGNLTLSYKVGLNITNMMELICVVPAGNATNINAACKDTAKWNARRRSHADFGVSLAATSLDNYFIRDDDWFICITCHKKYKHRTSVWRHVKWECNKQPQFECHVCGKRVTQKATLKTHVENVHGLVYGEFPVSVEKVSIYSHHQDSLTNAASVDATTCIKAP</sequence>
<dbReference type="SUPFAM" id="SSF57667">
    <property type="entry name" value="beta-beta-alpha zinc fingers"/>
    <property type="match status" value="1"/>
</dbReference>
<dbReference type="HOGENOM" id="CLU_869494_0_0_1"/>
<dbReference type="PROSITE" id="PS50157">
    <property type="entry name" value="ZINC_FINGER_C2H2_2"/>
    <property type="match status" value="1"/>
</dbReference>
<feature type="non-terminal residue" evidence="1">
    <location>
        <position position="1"/>
    </location>
</feature>
<reference evidence="1" key="1">
    <citation type="journal article" date="2013" name="Genome Biol.">
        <title>Draft genome of the mountain pine beetle, Dendroctonus ponderosae Hopkins, a major forest pest.</title>
        <authorList>
            <person name="Keeling C.I."/>
            <person name="Yuen M.M."/>
            <person name="Liao N.Y."/>
            <person name="Docking T.R."/>
            <person name="Chan S.K."/>
            <person name="Taylor G.A."/>
            <person name="Palmquist D.L."/>
            <person name="Jackman S.D."/>
            <person name="Nguyen A."/>
            <person name="Li M."/>
            <person name="Henderson H."/>
            <person name="Janes J.K."/>
            <person name="Zhao Y."/>
            <person name="Pandoh P."/>
            <person name="Moore R."/>
            <person name="Sperling F.A."/>
            <person name="Huber D.P."/>
            <person name="Birol I."/>
            <person name="Jones S.J."/>
            <person name="Bohlmann J."/>
        </authorList>
    </citation>
    <scope>NUCLEOTIDE SEQUENCE</scope>
</reference>
<dbReference type="InterPro" id="IPR013087">
    <property type="entry name" value="Znf_C2H2_type"/>
</dbReference>
<evidence type="ECO:0000313" key="1">
    <source>
        <dbReference type="EMBL" id="ENN73534.1"/>
    </source>
</evidence>
<proteinExistence type="predicted"/>
<protein>
    <submittedName>
        <fullName evidence="1">Uncharacterized protein</fullName>
    </submittedName>
</protein>
<accession>N6T0E9</accession>
<dbReference type="EMBL" id="KB741156">
    <property type="protein sequence ID" value="ENN73534.1"/>
    <property type="molecule type" value="Genomic_DNA"/>
</dbReference>
<dbReference type="AlphaFoldDB" id="N6T0E9"/>
<name>N6T0E9_DENPD</name>
<dbReference type="SMART" id="SM00355">
    <property type="entry name" value="ZnF_C2H2"/>
    <property type="match status" value="2"/>
</dbReference>
<gene>
    <name evidence="1" type="ORF">YQE_09785</name>
</gene>
<dbReference type="PROSITE" id="PS00028">
    <property type="entry name" value="ZINC_FINGER_C2H2_1"/>
    <property type="match status" value="1"/>
</dbReference>
<dbReference type="InterPro" id="IPR036236">
    <property type="entry name" value="Znf_C2H2_sf"/>
</dbReference>
<dbReference type="Gene3D" id="3.30.160.60">
    <property type="entry name" value="Classic Zinc Finger"/>
    <property type="match status" value="1"/>
</dbReference>
<organism evidence="1">
    <name type="scientific">Dendroctonus ponderosae</name>
    <name type="common">Mountain pine beetle</name>
    <dbReference type="NCBI Taxonomy" id="77166"/>
    <lineage>
        <taxon>Eukaryota</taxon>
        <taxon>Metazoa</taxon>
        <taxon>Ecdysozoa</taxon>
        <taxon>Arthropoda</taxon>
        <taxon>Hexapoda</taxon>
        <taxon>Insecta</taxon>
        <taxon>Pterygota</taxon>
        <taxon>Neoptera</taxon>
        <taxon>Endopterygota</taxon>
        <taxon>Coleoptera</taxon>
        <taxon>Polyphaga</taxon>
        <taxon>Cucujiformia</taxon>
        <taxon>Curculionidae</taxon>
        <taxon>Scolytinae</taxon>
        <taxon>Dendroctonus</taxon>
    </lineage>
</organism>